<dbReference type="GO" id="GO:0019867">
    <property type="term" value="C:outer membrane"/>
    <property type="evidence" value="ECO:0007669"/>
    <property type="project" value="InterPro"/>
</dbReference>
<sequence>MALCLDGPIGPGRVPRMSRPCAVGPRRLRIGVVVGMWVAAGCGYRLAPRGDGLPASVTSLCAPVFVNATPEPTLETVFTRFLRQELIRVGRLGSAESCDGRMEGTVLSVANTPTTVVGRSASPGFFFRVSARAQIRVVKDGQVLKQTEVFGSEDYVLGSGDILEAEANRQVALERLAEVLMRDGYDRLAGAW</sequence>
<evidence type="ECO:0008006" key="3">
    <source>
        <dbReference type="Google" id="ProtNLM"/>
    </source>
</evidence>
<dbReference type="Proteomes" id="UP000320179">
    <property type="component" value="Chromosome"/>
</dbReference>
<dbReference type="GO" id="GO:0043165">
    <property type="term" value="P:Gram-negative-bacterium-type cell outer membrane assembly"/>
    <property type="evidence" value="ECO:0007669"/>
    <property type="project" value="InterPro"/>
</dbReference>
<reference evidence="1 2" key="1">
    <citation type="journal article" date="2019" name="Science">
        <title>Social genes are selection hotspots in kin groups of a soil microbe.</title>
        <authorList>
            <person name="Wielgoss S."/>
            <person name="Wolfensberger R."/>
            <person name="Sun L."/>
            <person name="Fiegna F."/>
            <person name="Velicer G.J."/>
        </authorList>
    </citation>
    <scope>NUCLEOTIDE SEQUENCE [LARGE SCALE GENOMIC DNA]</scope>
    <source>
        <strain evidence="1 2">MC3.5.9c15</strain>
    </source>
</reference>
<accession>A0AAE6KU03</accession>
<evidence type="ECO:0000313" key="1">
    <source>
        <dbReference type="EMBL" id="QDE69700.1"/>
    </source>
</evidence>
<gene>
    <name evidence="1" type="ORF">BHS09_23490</name>
</gene>
<dbReference type="Pfam" id="PF04390">
    <property type="entry name" value="LptE"/>
    <property type="match status" value="1"/>
</dbReference>
<dbReference type="AlphaFoldDB" id="A0AAE6KU03"/>
<dbReference type="EMBL" id="CP017174">
    <property type="protein sequence ID" value="QDE69700.1"/>
    <property type="molecule type" value="Genomic_DNA"/>
</dbReference>
<protein>
    <recommendedName>
        <fullName evidence="3">Lipoprotein</fullName>
    </recommendedName>
</protein>
<name>A0AAE6KU03_MYXXA</name>
<dbReference type="InterPro" id="IPR007485">
    <property type="entry name" value="LPS_assembly_LptE"/>
</dbReference>
<evidence type="ECO:0000313" key="2">
    <source>
        <dbReference type="Proteomes" id="UP000320179"/>
    </source>
</evidence>
<organism evidence="1 2">
    <name type="scientific">Myxococcus xanthus</name>
    <dbReference type="NCBI Taxonomy" id="34"/>
    <lineage>
        <taxon>Bacteria</taxon>
        <taxon>Pseudomonadati</taxon>
        <taxon>Myxococcota</taxon>
        <taxon>Myxococcia</taxon>
        <taxon>Myxococcales</taxon>
        <taxon>Cystobacterineae</taxon>
        <taxon>Myxococcaceae</taxon>
        <taxon>Myxococcus</taxon>
    </lineage>
</organism>
<proteinExistence type="predicted"/>